<keyword evidence="4 6" id="KW-0238">DNA-binding</keyword>
<evidence type="ECO:0000256" key="6">
    <source>
        <dbReference type="RuleBase" id="RU365089"/>
    </source>
</evidence>
<keyword evidence="3 6" id="KW-0815">Transposition</keyword>
<sequence length="248" mass="27489">LRRGSYFPAFLEPRRLAEKALTAVIQEAYVQGISTRSVDDLVRAMGLEGVSKSQVSRLCTEIDERVGDFLSRPIEGDWPYLWLDATYVKVREAGRIIPVAVTIAVGVNADGRREVLGMAVGASEAETFWLDFLRSLARRGLRGVKLVISDAHEGLKAAVTKVLRATWQRCRVHFGRTALAHAGKTQRRIVSAWIGTAYAQEDAAAAHTQWRTVADQLRPKVPKLAALMDAAEEDVLAYMHFPIAHRAK</sequence>
<protein>
    <recommendedName>
        <fullName evidence="6">Mutator family transposase</fullName>
    </recommendedName>
</protein>
<evidence type="ECO:0000313" key="7">
    <source>
        <dbReference type="EMBL" id="MBL6082806.1"/>
    </source>
</evidence>
<comment type="similarity">
    <text evidence="2 6">Belongs to the transposase mutator family.</text>
</comment>
<dbReference type="PANTHER" id="PTHR33217">
    <property type="entry name" value="TRANSPOSASE FOR INSERTION SEQUENCE ELEMENT IS1081"/>
    <property type="match status" value="1"/>
</dbReference>
<dbReference type="NCBIfam" id="NF033543">
    <property type="entry name" value="transpos_IS256"/>
    <property type="match status" value="1"/>
</dbReference>
<dbReference type="PANTHER" id="PTHR33217:SF7">
    <property type="entry name" value="TRANSPOSASE FOR INSERTION SEQUENCE ELEMENT IS1081"/>
    <property type="match status" value="1"/>
</dbReference>
<keyword evidence="5 6" id="KW-0233">DNA recombination</keyword>
<dbReference type="Pfam" id="PF00872">
    <property type="entry name" value="Transposase_mut"/>
    <property type="match status" value="1"/>
</dbReference>
<evidence type="ECO:0000256" key="2">
    <source>
        <dbReference type="ARBA" id="ARBA00010961"/>
    </source>
</evidence>
<feature type="non-terminal residue" evidence="7">
    <location>
        <position position="248"/>
    </location>
</feature>
<feature type="non-terminal residue" evidence="7">
    <location>
        <position position="1"/>
    </location>
</feature>
<evidence type="ECO:0000256" key="4">
    <source>
        <dbReference type="ARBA" id="ARBA00023125"/>
    </source>
</evidence>
<evidence type="ECO:0000313" key="8">
    <source>
        <dbReference type="Proteomes" id="UP000660885"/>
    </source>
</evidence>
<evidence type="ECO:0000256" key="1">
    <source>
        <dbReference type="ARBA" id="ARBA00002190"/>
    </source>
</evidence>
<dbReference type="EMBL" id="JAETWB010000161">
    <property type="protein sequence ID" value="MBL6082806.1"/>
    <property type="molecule type" value="Genomic_DNA"/>
</dbReference>
<keyword evidence="6" id="KW-0814">Transposable element</keyword>
<dbReference type="Proteomes" id="UP000660885">
    <property type="component" value="Unassembled WGS sequence"/>
</dbReference>
<gene>
    <name evidence="7" type="ORF">JMJ56_33195</name>
</gene>
<name>A0ABS1UDP2_9PROT</name>
<keyword evidence="8" id="KW-1185">Reference proteome</keyword>
<reference evidence="7 8" key="1">
    <citation type="submission" date="2021-01" db="EMBL/GenBank/DDBJ databases">
        <title>Belnapia mucosa sp. nov. and Belnapia arida sp. nov., isolated from the Tabernas Desert (Almeria, Spain).</title>
        <authorList>
            <person name="Molina-Menor E."/>
            <person name="Vidal-Verdu A."/>
            <person name="Calonge A."/>
            <person name="Satari L."/>
            <person name="Pereto J."/>
            <person name="Porcar M."/>
        </authorList>
    </citation>
    <scope>NUCLEOTIDE SEQUENCE [LARGE SCALE GENOMIC DNA]</scope>
    <source>
        <strain evidence="7 8">T18</strain>
    </source>
</reference>
<dbReference type="RefSeq" id="WP_202836132.1">
    <property type="nucleotide sequence ID" value="NZ_JAETWB010000161.1"/>
</dbReference>
<evidence type="ECO:0000256" key="3">
    <source>
        <dbReference type="ARBA" id="ARBA00022578"/>
    </source>
</evidence>
<dbReference type="InterPro" id="IPR001207">
    <property type="entry name" value="Transposase_mutator"/>
</dbReference>
<comment type="function">
    <text evidence="1 6">Required for the transposition of the insertion element.</text>
</comment>
<proteinExistence type="inferred from homology"/>
<comment type="caution">
    <text evidence="7">The sequence shown here is derived from an EMBL/GenBank/DDBJ whole genome shotgun (WGS) entry which is preliminary data.</text>
</comment>
<organism evidence="7 8">
    <name type="scientific">Belnapia arida</name>
    <dbReference type="NCBI Taxonomy" id="2804533"/>
    <lineage>
        <taxon>Bacteria</taxon>
        <taxon>Pseudomonadati</taxon>
        <taxon>Pseudomonadota</taxon>
        <taxon>Alphaproteobacteria</taxon>
        <taxon>Acetobacterales</taxon>
        <taxon>Roseomonadaceae</taxon>
        <taxon>Belnapia</taxon>
    </lineage>
</organism>
<accession>A0ABS1UDP2</accession>
<evidence type="ECO:0000256" key="5">
    <source>
        <dbReference type="ARBA" id="ARBA00023172"/>
    </source>
</evidence>